<reference evidence="1 2" key="1">
    <citation type="submission" date="2014-07" db="EMBL/GenBank/DDBJ databases">
        <title>Draft Genome Sequence of Gephyronic Acid Producer, Cystobacter violaceus Strain Cb vi76.</title>
        <authorList>
            <person name="Stevens D.C."/>
            <person name="Young J."/>
            <person name="Carmichael R."/>
            <person name="Tan J."/>
            <person name="Taylor R.E."/>
        </authorList>
    </citation>
    <scope>NUCLEOTIDE SEQUENCE [LARGE SCALE GENOMIC DNA]</scope>
    <source>
        <strain evidence="1 2">Cb vi76</strain>
    </source>
</reference>
<dbReference type="EMBL" id="JPMI01000141">
    <property type="protein sequence ID" value="KFA91536.1"/>
    <property type="molecule type" value="Genomic_DNA"/>
</dbReference>
<gene>
    <name evidence="1" type="ORF">Q664_21485</name>
</gene>
<name>A0A084SSV1_9BACT</name>
<sequence>MSKRQQSESSELVSAAASIEEELRRFESLAEEVRTGTMRSQKNLEKMGKLLTQVADCDERMVGHMRTLLGVLNGWRDRQQALASEVNERALELQERTKVYQTLMERFGELGQQAASLSSQMHQVAGMTQQGQAMKTEEVIASLQAVNEKMTEVAEGAGKLASDAEAQDFIDVSRDAESLRQQLLSARNRANLLQQKLHSANA</sequence>
<protein>
    <submittedName>
        <fullName evidence="1">Uncharacterized protein</fullName>
    </submittedName>
</protein>
<dbReference type="SUPFAM" id="SSF58104">
    <property type="entry name" value="Methyl-accepting chemotaxis protein (MCP) signaling domain"/>
    <property type="match status" value="1"/>
</dbReference>
<proteinExistence type="predicted"/>
<accession>A0A084SSV1</accession>
<dbReference type="AlphaFoldDB" id="A0A084SSV1"/>
<dbReference type="RefSeq" id="WP_043398358.1">
    <property type="nucleotide sequence ID" value="NZ_JPMI01000141.1"/>
</dbReference>
<comment type="caution">
    <text evidence="1">The sequence shown here is derived from an EMBL/GenBank/DDBJ whole genome shotgun (WGS) entry which is preliminary data.</text>
</comment>
<dbReference type="Proteomes" id="UP000028547">
    <property type="component" value="Unassembled WGS sequence"/>
</dbReference>
<evidence type="ECO:0000313" key="2">
    <source>
        <dbReference type="Proteomes" id="UP000028547"/>
    </source>
</evidence>
<organism evidence="1 2">
    <name type="scientific">Archangium violaceum Cb vi76</name>
    <dbReference type="NCBI Taxonomy" id="1406225"/>
    <lineage>
        <taxon>Bacteria</taxon>
        <taxon>Pseudomonadati</taxon>
        <taxon>Myxococcota</taxon>
        <taxon>Myxococcia</taxon>
        <taxon>Myxococcales</taxon>
        <taxon>Cystobacterineae</taxon>
        <taxon>Archangiaceae</taxon>
        <taxon>Archangium</taxon>
    </lineage>
</organism>
<evidence type="ECO:0000313" key="1">
    <source>
        <dbReference type="EMBL" id="KFA91536.1"/>
    </source>
</evidence>